<dbReference type="OrthoDB" id="7432757at2"/>
<evidence type="ECO:0008006" key="5">
    <source>
        <dbReference type="Google" id="ProtNLM"/>
    </source>
</evidence>
<evidence type="ECO:0000313" key="2">
    <source>
        <dbReference type="EMBL" id="CAA0084296.1"/>
    </source>
</evidence>
<sequence length="231" mass="25852">MFSARNLSVSSNPALKLRRLPLPSAPKFSLTSRDDTNRPEVERYIADKFDARYGARVKQFMPELLTLQCNNDISAAVGFRSAQFESLFLERYLDTTADQQLSKILGYRLARSSITEIGNLVSTWRGSSQLLFIALTELMVQRGCQWTIFTATPEVSKLLNRLGLEQIVLCHADGHRLGHDLKNWGSYYDAKPAVTAINAPLARIMLDEHPLTSELLQLCKPLIAKALGDAL</sequence>
<dbReference type="AlphaFoldDB" id="A0A5S9N471"/>
<proteinExistence type="predicted"/>
<dbReference type="RefSeq" id="WP_159267342.1">
    <property type="nucleotide sequence ID" value="NZ_CACSIK010000001.1"/>
</dbReference>
<gene>
    <name evidence="2" type="ORF">IHBHHGIJ_00669</name>
    <name evidence="1" type="ORF">KFEGEMFD_00481</name>
</gene>
<accession>A0A5S9N471</accession>
<dbReference type="EMBL" id="CACSIK010000001">
    <property type="protein sequence ID" value="CAA0084296.1"/>
    <property type="molecule type" value="Genomic_DNA"/>
</dbReference>
<dbReference type="Proteomes" id="UP000435877">
    <property type="component" value="Unassembled WGS sequence"/>
</dbReference>
<reference evidence="3 4" key="1">
    <citation type="submission" date="2019-11" db="EMBL/GenBank/DDBJ databases">
        <authorList>
            <person name="Holert J."/>
        </authorList>
    </citation>
    <scope>NUCLEOTIDE SEQUENCE [LARGE SCALE GENOMIC DNA]</scope>
    <source>
        <strain evidence="1">BC3_2A</strain>
        <strain evidence="2">SB11_1A</strain>
    </source>
</reference>
<dbReference type="Pfam" id="PF12261">
    <property type="entry name" value="T_hemolysin"/>
    <property type="match status" value="1"/>
</dbReference>
<evidence type="ECO:0000313" key="4">
    <source>
        <dbReference type="Proteomes" id="UP000439591"/>
    </source>
</evidence>
<evidence type="ECO:0000313" key="3">
    <source>
        <dbReference type="Proteomes" id="UP000435877"/>
    </source>
</evidence>
<keyword evidence="3" id="KW-1185">Reference proteome</keyword>
<protein>
    <recommendedName>
        <fullName evidence="5">Thermostable hemolysin</fullName>
    </recommendedName>
</protein>
<name>A0A5S9N471_9GAMM</name>
<dbReference type="InterPro" id="IPR022050">
    <property type="entry name" value="T_hemolysin"/>
</dbReference>
<dbReference type="EMBL" id="CACSIM010000001">
    <property type="protein sequence ID" value="CAA0082325.1"/>
    <property type="molecule type" value="Genomic_DNA"/>
</dbReference>
<dbReference type="Proteomes" id="UP000439591">
    <property type="component" value="Unassembled WGS sequence"/>
</dbReference>
<evidence type="ECO:0000313" key="1">
    <source>
        <dbReference type="EMBL" id="CAA0082325.1"/>
    </source>
</evidence>
<organism evidence="2 3">
    <name type="scientific">Zhongshania aliphaticivorans</name>
    <dbReference type="NCBI Taxonomy" id="1470434"/>
    <lineage>
        <taxon>Bacteria</taxon>
        <taxon>Pseudomonadati</taxon>
        <taxon>Pseudomonadota</taxon>
        <taxon>Gammaproteobacteria</taxon>
        <taxon>Cellvibrionales</taxon>
        <taxon>Spongiibacteraceae</taxon>
        <taxon>Zhongshania</taxon>
    </lineage>
</organism>